<evidence type="ECO:0000256" key="1">
    <source>
        <dbReference type="SAM" id="Coils"/>
    </source>
</evidence>
<keyword evidence="1" id="KW-0175">Coiled coil</keyword>
<keyword evidence="3" id="KW-1185">Reference proteome</keyword>
<evidence type="ECO:0000313" key="2">
    <source>
        <dbReference type="EMBL" id="KOC58558.1"/>
    </source>
</evidence>
<name>A0A0L7QIU9_9HYME</name>
<organism evidence="2 3">
    <name type="scientific">Habropoda laboriosa</name>
    <dbReference type="NCBI Taxonomy" id="597456"/>
    <lineage>
        <taxon>Eukaryota</taxon>
        <taxon>Metazoa</taxon>
        <taxon>Ecdysozoa</taxon>
        <taxon>Arthropoda</taxon>
        <taxon>Hexapoda</taxon>
        <taxon>Insecta</taxon>
        <taxon>Pterygota</taxon>
        <taxon>Neoptera</taxon>
        <taxon>Endopterygota</taxon>
        <taxon>Hymenoptera</taxon>
        <taxon>Apocrita</taxon>
        <taxon>Aculeata</taxon>
        <taxon>Apoidea</taxon>
        <taxon>Anthophila</taxon>
        <taxon>Apidae</taxon>
        <taxon>Habropoda</taxon>
    </lineage>
</organism>
<evidence type="ECO:0000313" key="3">
    <source>
        <dbReference type="Proteomes" id="UP000053825"/>
    </source>
</evidence>
<dbReference type="EMBL" id="KQ415602">
    <property type="protein sequence ID" value="KOC58558.1"/>
    <property type="molecule type" value="Genomic_DNA"/>
</dbReference>
<protein>
    <recommendedName>
        <fullName evidence="4">HTH psq-type domain-containing protein</fullName>
    </recommendedName>
</protein>
<dbReference type="Proteomes" id="UP000053825">
    <property type="component" value="Unassembled WGS sequence"/>
</dbReference>
<reference evidence="2 3" key="1">
    <citation type="submission" date="2015-07" db="EMBL/GenBank/DDBJ databases">
        <title>The genome of Habropoda laboriosa.</title>
        <authorList>
            <person name="Pan H."/>
            <person name="Kapheim K."/>
        </authorList>
    </citation>
    <scope>NUCLEOTIDE SEQUENCE [LARGE SCALE GENOMIC DNA]</scope>
    <source>
        <strain evidence="2">0110345459</strain>
    </source>
</reference>
<proteinExistence type="predicted"/>
<feature type="coiled-coil region" evidence="1">
    <location>
        <begin position="284"/>
        <end position="311"/>
    </location>
</feature>
<dbReference type="AlphaFoldDB" id="A0A0L7QIU9"/>
<evidence type="ECO:0008006" key="4">
    <source>
        <dbReference type="Google" id="ProtNLM"/>
    </source>
</evidence>
<accession>A0A0L7QIU9</accession>
<sequence>MVSWEKFAFIMTVIVRSKGSIGRDGSSFSNSIEAHPEESLAQKMATTWKVTVFAFEKRSSYAGTYGTDKETAEASEANAILKKYQKQQSDYASGRSKTPPSEFLRLRYESKKEHAQALEKRNENKDTGGGPYATGGMALTDIRGNTNGIKEWFTKLQIQKATDMNAYDYPVGERKIDASPWIKQGYRKITDTRIYNPNVKPLVKNSYLFETVQSEVKEAARQFNVTRPRIYRAIQKGELTTTLSDEGVQLVQTQDMIRLFEHKKRKSVTKQETVTVSDTNNKMILLLEEQLRKAEEDKAFLKEQIQGIRKDFDAYKLRIEYQEQVQSRTDITGNDHVQTDETLQKKQDNEQVQRTVIIQPEPSKKIIGFLSKLLKLK</sequence>
<gene>
    <name evidence="2" type="ORF">WH47_09662</name>
</gene>